<evidence type="ECO:0000313" key="4">
    <source>
        <dbReference type="EMBL" id="KJK45534.1"/>
    </source>
</evidence>
<dbReference type="EMBL" id="JYJG01000208">
    <property type="protein sequence ID" value="KJK45534.1"/>
    <property type="molecule type" value="Genomic_DNA"/>
</dbReference>
<feature type="signal peptide" evidence="1">
    <location>
        <begin position="1"/>
        <end position="17"/>
    </location>
</feature>
<dbReference type="Proteomes" id="UP000033393">
    <property type="component" value="Unassembled WGS sequence"/>
</dbReference>
<dbReference type="PANTHER" id="PTHR30298">
    <property type="entry name" value="H REPEAT-ASSOCIATED PREDICTED TRANSPOSASE"/>
    <property type="match status" value="1"/>
</dbReference>
<dbReference type="PANTHER" id="PTHR30298:SF0">
    <property type="entry name" value="PROTEIN YBFL-RELATED"/>
    <property type="match status" value="1"/>
</dbReference>
<dbReference type="GO" id="GO:0006313">
    <property type="term" value="P:DNA transposition"/>
    <property type="evidence" value="ECO:0007669"/>
    <property type="project" value="InterPro"/>
</dbReference>
<sequence>MRHSLASILLVAAAAVAAGARSFTAIGEWAADAPQRVLKRLGTWFDRRQKRHVAPDESTIRRVMSRVDGDRMDALVSAWLDQLLLPGGEPADTPHAVAVDGKSVAGTFGRKGGSGVHLVAALRHDTGSVAAQLQVSSGHERGAFEPLLNQLDLAGTVVTADALHTTRGHALFLHYRKAFYLFTVKTNLQLVYSQLDALPWHTIPRLEFSESGHGRIERRTVQVTPLGDYLGYPVVDFPYVTHAFLIERYTTCRSTGIRSAHTALGVTNLPAQHAHPRNIHHYVRGHWGIENRLHWVRDVTYGEDSSRVRTGTAPRTMASLRNLAISALRLNGHTNIAAGLRAMARNPTRPLKLLGIPA</sequence>
<protein>
    <submittedName>
        <fullName evidence="4">Transposase</fullName>
    </submittedName>
</protein>
<evidence type="ECO:0000313" key="5">
    <source>
        <dbReference type="Proteomes" id="UP000033393"/>
    </source>
</evidence>
<dbReference type="InterPro" id="IPR002559">
    <property type="entry name" value="Transposase_11"/>
</dbReference>
<keyword evidence="5" id="KW-1185">Reference proteome</keyword>
<dbReference type="Pfam" id="PF01609">
    <property type="entry name" value="DDE_Tnp_1"/>
    <property type="match status" value="1"/>
</dbReference>
<dbReference type="Pfam" id="PF13808">
    <property type="entry name" value="DDE_Tnp_1_assoc"/>
    <property type="match status" value="1"/>
</dbReference>
<dbReference type="GO" id="GO:0004803">
    <property type="term" value="F:transposase activity"/>
    <property type="evidence" value="ECO:0007669"/>
    <property type="project" value="InterPro"/>
</dbReference>
<feature type="domain" description="Transposase IS4-like" evidence="2">
    <location>
        <begin position="96"/>
        <end position="325"/>
    </location>
</feature>
<feature type="domain" description="H repeat-associated protein N-terminal" evidence="3">
    <location>
        <begin position="2"/>
        <end position="80"/>
    </location>
</feature>
<dbReference type="AlphaFoldDB" id="A0A0F0GPX0"/>
<proteinExistence type="predicted"/>
<evidence type="ECO:0000256" key="1">
    <source>
        <dbReference type="SAM" id="SignalP"/>
    </source>
</evidence>
<dbReference type="InterPro" id="IPR047647">
    <property type="entry name" value="ISAs1_transpos"/>
</dbReference>
<dbReference type="InterPro" id="IPR051698">
    <property type="entry name" value="Transposase_11-like"/>
</dbReference>
<dbReference type="PATRIC" id="fig|68170.10.peg.6444"/>
<feature type="chain" id="PRO_5039384420" evidence="1">
    <location>
        <begin position="18"/>
        <end position="358"/>
    </location>
</feature>
<evidence type="ECO:0000259" key="2">
    <source>
        <dbReference type="Pfam" id="PF01609"/>
    </source>
</evidence>
<evidence type="ECO:0000259" key="3">
    <source>
        <dbReference type="Pfam" id="PF13808"/>
    </source>
</evidence>
<reference evidence="4 5" key="1">
    <citation type="submission" date="2015-02" db="EMBL/GenBank/DDBJ databases">
        <authorList>
            <person name="Ju K.-S."/>
            <person name="Doroghazi J.R."/>
            <person name="Metcalf W."/>
        </authorList>
    </citation>
    <scope>NUCLEOTIDE SEQUENCE [LARGE SCALE GENOMIC DNA]</scope>
    <source>
        <strain evidence="4 5">NRRL B-16140</strain>
    </source>
</reference>
<organism evidence="4 5">
    <name type="scientific">Lentzea aerocolonigenes</name>
    <name type="common">Lechevalieria aerocolonigenes</name>
    <name type="synonym">Saccharothrix aerocolonigenes</name>
    <dbReference type="NCBI Taxonomy" id="68170"/>
    <lineage>
        <taxon>Bacteria</taxon>
        <taxon>Bacillati</taxon>
        <taxon>Actinomycetota</taxon>
        <taxon>Actinomycetes</taxon>
        <taxon>Pseudonocardiales</taxon>
        <taxon>Pseudonocardiaceae</taxon>
        <taxon>Lentzea</taxon>
    </lineage>
</organism>
<dbReference type="GO" id="GO:0003677">
    <property type="term" value="F:DNA binding"/>
    <property type="evidence" value="ECO:0007669"/>
    <property type="project" value="InterPro"/>
</dbReference>
<keyword evidence="1" id="KW-0732">Signal</keyword>
<dbReference type="InterPro" id="IPR032806">
    <property type="entry name" value="YbfD_N"/>
</dbReference>
<gene>
    <name evidence="4" type="ORF">UK23_25905</name>
</gene>
<comment type="caution">
    <text evidence="4">The sequence shown here is derived from an EMBL/GenBank/DDBJ whole genome shotgun (WGS) entry which is preliminary data.</text>
</comment>
<dbReference type="NCBIfam" id="NF033564">
    <property type="entry name" value="transpos_ISAs1"/>
    <property type="match status" value="1"/>
</dbReference>
<name>A0A0F0GPX0_LENAE</name>
<accession>A0A0F0GPX0</accession>